<accession>A0ABD3I186</accession>
<keyword evidence="2" id="KW-1185">Reference proteome</keyword>
<proteinExistence type="predicted"/>
<evidence type="ECO:0000313" key="1">
    <source>
        <dbReference type="EMBL" id="KAL3697056.1"/>
    </source>
</evidence>
<dbReference type="AlphaFoldDB" id="A0ABD3I186"/>
<name>A0ABD3I186_9MARC</name>
<dbReference type="Proteomes" id="UP001633002">
    <property type="component" value="Unassembled WGS sequence"/>
</dbReference>
<reference evidence="1 2" key="1">
    <citation type="submission" date="2024-09" db="EMBL/GenBank/DDBJ databases">
        <title>Chromosome-scale assembly of Riccia sorocarpa.</title>
        <authorList>
            <person name="Paukszto L."/>
        </authorList>
    </citation>
    <scope>NUCLEOTIDE SEQUENCE [LARGE SCALE GENOMIC DNA]</scope>
    <source>
        <strain evidence="1">LP-2024</strain>
        <tissue evidence="1">Aerial parts of the thallus</tissue>
    </source>
</reference>
<protein>
    <recommendedName>
        <fullName evidence="3">Reverse transcriptase zinc-binding domain-containing protein</fullName>
    </recommendedName>
</protein>
<dbReference type="EMBL" id="JBJQOH010000002">
    <property type="protein sequence ID" value="KAL3697056.1"/>
    <property type="molecule type" value="Genomic_DNA"/>
</dbReference>
<comment type="caution">
    <text evidence="1">The sequence shown here is derived from an EMBL/GenBank/DDBJ whole genome shotgun (WGS) entry which is preliminary data.</text>
</comment>
<evidence type="ECO:0008006" key="3">
    <source>
        <dbReference type="Google" id="ProtNLM"/>
    </source>
</evidence>
<sequence>MEGPYGSYSSASRHDKDVRKKLLLQAKVANVWKHTLYQSGISTFSHLLALKPLLPSLLPPSFTTDIFLQAVAQVMAISDISVLDKNWWLWPTKELQWPQQKQVNVVYRYLQQDHHQQLTATINRKWSIQWTSQQWELFWKKITSSPFRLADSLWIWRMAHAVFYTGTWARRHRQQNTHCDFCTEPEETMSHLFRSCPRWHSLFSAMATAFPTLRPILFQAANPFTIFLQVLTSPTTLAAAYLLLQTWRYQWRLRCAFKYEGTLQQATMVEPLQRAIERLLVLAQNGQSHPLSSKIRLAVQLLSIHLPTSLQSKFHQPPFLVLPHT</sequence>
<gene>
    <name evidence="1" type="ORF">R1sor_011132</name>
</gene>
<organism evidence="1 2">
    <name type="scientific">Riccia sorocarpa</name>
    <dbReference type="NCBI Taxonomy" id="122646"/>
    <lineage>
        <taxon>Eukaryota</taxon>
        <taxon>Viridiplantae</taxon>
        <taxon>Streptophyta</taxon>
        <taxon>Embryophyta</taxon>
        <taxon>Marchantiophyta</taxon>
        <taxon>Marchantiopsida</taxon>
        <taxon>Marchantiidae</taxon>
        <taxon>Marchantiales</taxon>
        <taxon>Ricciaceae</taxon>
        <taxon>Riccia</taxon>
    </lineage>
</organism>
<evidence type="ECO:0000313" key="2">
    <source>
        <dbReference type="Proteomes" id="UP001633002"/>
    </source>
</evidence>